<protein>
    <submittedName>
        <fullName evidence="2">Uncharacterized protein</fullName>
    </submittedName>
</protein>
<comment type="caution">
    <text evidence="2">The sequence shown here is derived from an EMBL/GenBank/DDBJ whole genome shotgun (WGS) entry which is preliminary data.</text>
</comment>
<name>A0A9J5X9Q8_SOLCO</name>
<evidence type="ECO:0000313" key="3">
    <source>
        <dbReference type="Proteomes" id="UP000824120"/>
    </source>
</evidence>
<accession>A0A9J5X9Q8</accession>
<dbReference type="EMBL" id="JACXVP010000009">
    <property type="protein sequence ID" value="KAG5585051.1"/>
    <property type="molecule type" value="Genomic_DNA"/>
</dbReference>
<proteinExistence type="predicted"/>
<organism evidence="2 3">
    <name type="scientific">Solanum commersonii</name>
    <name type="common">Commerson's wild potato</name>
    <name type="synonym">Commerson's nightshade</name>
    <dbReference type="NCBI Taxonomy" id="4109"/>
    <lineage>
        <taxon>Eukaryota</taxon>
        <taxon>Viridiplantae</taxon>
        <taxon>Streptophyta</taxon>
        <taxon>Embryophyta</taxon>
        <taxon>Tracheophyta</taxon>
        <taxon>Spermatophyta</taxon>
        <taxon>Magnoliopsida</taxon>
        <taxon>eudicotyledons</taxon>
        <taxon>Gunneridae</taxon>
        <taxon>Pentapetalae</taxon>
        <taxon>asterids</taxon>
        <taxon>lamiids</taxon>
        <taxon>Solanales</taxon>
        <taxon>Solanaceae</taxon>
        <taxon>Solanoideae</taxon>
        <taxon>Solaneae</taxon>
        <taxon>Solanum</taxon>
    </lineage>
</organism>
<feature type="region of interest" description="Disordered" evidence="1">
    <location>
        <begin position="41"/>
        <end position="68"/>
    </location>
</feature>
<evidence type="ECO:0000256" key="1">
    <source>
        <dbReference type="SAM" id="MobiDB-lite"/>
    </source>
</evidence>
<dbReference type="Proteomes" id="UP000824120">
    <property type="component" value="Chromosome 9"/>
</dbReference>
<gene>
    <name evidence="2" type="ORF">H5410_045485</name>
</gene>
<keyword evidence="3" id="KW-1185">Reference proteome</keyword>
<dbReference type="AlphaFoldDB" id="A0A9J5X9Q8"/>
<sequence>MNLPQSVNIIIQNRLLNHHSNHYQCVTIDHLMKSYLADDVNAEISDESSEEDEPSKDDNESQSDEDINDIIYFSQYDIGDKSSLYEREVSKV</sequence>
<reference evidence="2 3" key="1">
    <citation type="submission" date="2020-09" db="EMBL/GenBank/DDBJ databases">
        <title>De no assembly of potato wild relative species, Solanum commersonii.</title>
        <authorList>
            <person name="Cho K."/>
        </authorList>
    </citation>
    <scope>NUCLEOTIDE SEQUENCE [LARGE SCALE GENOMIC DNA]</scope>
    <source>
        <strain evidence="2">LZ3.2</strain>
        <tissue evidence="2">Leaf</tissue>
    </source>
</reference>
<evidence type="ECO:0000313" key="2">
    <source>
        <dbReference type="EMBL" id="KAG5585051.1"/>
    </source>
</evidence>